<name>A0A9D2CK96_9BACE</name>
<dbReference type="AlphaFoldDB" id="A0A9D2CK96"/>
<comment type="caution">
    <text evidence="1">The sequence shown here is derived from an EMBL/GenBank/DDBJ whole genome shotgun (WGS) entry which is preliminary data.</text>
</comment>
<accession>A0A9D2CK96</accession>
<dbReference type="EMBL" id="DXCV01000007">
    <property type="protein sequence ID" value="HIY87175.1"/>
    <property type="molecule type" value="Genomic_DNA"/>
</dbReference>
<proteinExistence type="predicted"/>
<reference evidence="1" key="1">
    <citation type="journal article" date="2021" name="PeerJ">
        <title>Extensive microbial diversity within the chicken gut microbiome revealed by metagenomics and culture.</title>
        <authorList>
            <person name="Gilroy R."/>
            <person name="Ravi A."/>
            <person name="Getino M."/>
            <person name="Pursley I."/>
            <person name="Horton D.L."/>
            <person name="Alikhan N.F."/>
            <person name="Baker D."/>
            <person name="Gharbi K."/>
            <person name="Hall N."/>
            <person name="Watson M."/>
            <person name="Adriaenssens E.M."/>
            <person name="Foster-Nyarko E."/>
            <person name="Jarju S."/>
            <person name="Secka A."/>
            <person name="Antonio M."/>
            <person name="Oren A."/>
            <person name="Chaudhuri R.R."/>
            <person name="La Ragione R."/>
            <person name="Hildebrand F."/>
            <person name="Pallen M.J."/>
        </authorList>
    </citation>
    <scope>NUCLEOTIDE SEQUENCE</scope>
    <source>
        <strain evidence="1">Gambia2-208</strain>
    </source>
</reference>
<keyword evidence="1" id="KW-0378">Hydrolase</keyword>
<dbReference type="Proteomes" id="UP000886851">
    <property type="component" value="Unassembled WGS sequence"/>
</dbReference>
<dbReference type="GO" id="GO:0004519">
    <property type="term" value="F:endonuclease activity"/>
    <property type="evidence" value="ECO:0007669"/>
    <property type="project" value="UniProtKB-KW"/>
</dbReference>
<dbReference type="InterPro" id="IPR036691">
    <property type="entry name" value="Endo/exonu/phosph_ase_sf"/>
</dbReference>
<gene>
    <name evidence="1" type="ORF">H9824_00510</name>
</gene>
<evidence type="ECO:0000313" key="1">
    <source>
        <dbReference type="EMBL" id="HIY87175.1"/>
    </source>
</evidence>
<evidence type="ECO:0000313" key="2">
    <source>
        <dbReference type="Proteomes" id="UP000886851"/>
    </source>
</evidence>
<organism evidence="1 2">
    <name type="scientific">Candidatus Bacteroides pullicola</name>
    <dbReference type="NCBI Taxonomy" id="2838475"/>
    <lineage>
        <taxon>Bacteria</taxon>
        <taxon>Pseudomonadati</taxon>
        <taxon>Bacteroidota</taxon>
        <taxon>Bacteroidia</taxon>
        <taxon>Bacteroidales</taxon>
        <taxon>Bacteroidaceae</taxon>
        <taxon>Bacteroides</taxon>
    </lineage>
</organism>
<sequence>SYAHRVISGQMEDAFVESGCGLGISYHRNKFYFRIDHILNSPDLKAYDGKVDRRIKASDHYPIECRIARER</sequence>
<keyword evidence="1" id="KW-0540">Nuclease</keyword>
<keyword evidence="1" id="KW-0255">Endonuclease</keyword>
<feature type="non-terminal residue" evidence="1">
    <location>
        <position position="1"/>
    </location>
</feature>
<dbReference type="Gene3D" id="3.60.10.10">
    <property type="entry name" value="Endonuclease/exonuclease/phosphatase"/>
    <property type="match status" value="1"/>
</dbReference>
<protein>
    <submittedName>
        <fullName evidence="1">Endonuclease</fullName>
    </submittedName>
</protein>
<reference evidence="1" key="2">
    <citation type="submission" date="2021-04" db="EMBL/GenBank/DDBJ databases">
        <authorList>
            <person name="Gilroy R."/>
        </authorList>
    </citation>
    <scope>NUCLEOTIDE SEQUENCE</scope>
    <source>
        <strain evidence="1">Gambia2-208</strain>
    </source>
</reference>
<dbReference type="SUPFAM" id="SSF56219">
    <property type="entry name" value="DNase I-like"/>
    <property type="match status" value="1"/>
</dbReference>